<feature type="compositionally biased region" description="Basic residues" evidence="1">
    <location>
        <begin position="20"/>
        <end position="34"/>
    </location>
</feature>
<comment type="caution">
    <text evidence="2">The sequence shown here is derived from an EMBL/GenBank/DDBJ whole genome shotgun (WGS) entry which is preliminary data.</text>
</comment>
<feature type="compositionally biased region" description="Basic and acidic residues" evidence="1">
    <location>
        <begin position="8"/>
        <end position="19"/>
    </location>
</feature>
<protein>
    <submittedName>
        <fullName evidence="2">Uncharacterized protein</fullName>
    </submittedName>
</protein>
<sequence length="78" mass="8761">MLAIAAEPNRHADGSDKQHERRRGKPGKRKHHANAHSNNRKQQQTAPASTRTIYGRLSASPHRRATPIIFEHYSAIAC</sequence>
<reference evidence="2 3" key="1">
    <citation type="submission" date="2007-01" db="EMBL/GenBank/DDBJ databases">
        <title>Draft genome sequence of Collinsella aerofaciens (ATCC 25986).</title>
        <authorList>
            <person name="Sudarsanam P."/>
            <person name="Ley R."/>
            <person name="Guruge J."/>
            <person name="Turnbaugh P.J."/>
            <person name="Mahowald M."/>
            <person name="Liep D."/>
            <person name="Gordon J."/>
        </authorList>
    </citation>
    <scope>NUCLEOTIDE SEQUENCE [LARGE SCALE GENOMIC DNA]</scope>
    <source>
        <strain evidence="3">ATCC 25986 / DSM 3979 / JCM 10188 / KCTC 3647 / NCTC 11838 / VPI 1003</strain>
    </source>
</reference>
<gene>
    <name evidence="2" type="ORF">COLAER_00401</name>
</gene>
<organism evidence="2 3">
    <name type="scientific">Collinsella aerofaciens (strain ATCC 25986 / DSM 3979 / JCM 10188 / KCTC 3647 / NCTC 11838 / VPI 1003)</name>
    <dbReference type="NCBI Taxonomy" id="411903"/>
    <lineage>
        <taxon>Bacteria</taxon>
        <taxon>Bacillati</taxon>
        <taxon>Actinomycetota</taxon>
        <taxon>Coriobacteriia</taxon>
        <taxon>Coriobacteriales</taxon>
        <taxon>Coriobacteriaceae</taxon>
        <taxon>Collinsella</taxon>
    </lineage>
</organism>
<proteinExistence type="predicted"/>
<evidence type="ECO:0000313" key="3">
    <source>
        <dbReference type="Proteomes" id="UP000002979"/>
    </source>
</evidence>
<name>A4E7M1_COLAA</name>
<feature type="compositionally biased region" description="Polar residues" evidence="1">
    <location>
        <begin position="35"/>
        <end position="52"/>
    </location>
</feature>
<feature type="region of interest" description="Disordered" evidence="1">
    <location>
        <begin position="1"/>
        <end position="64"/>
    </location>
</feature>
<evidence type="ECO:0000313" key="2">
    <source>
        <dbReference type="EMBL" id="EBA40729.1"/>
    </source>
</evidence>
<dbReference type="AlphaFoldDB" id="A4E7M1"/>
<dbReference type="Proteomes" id="UP000002979">
    <property type="component" value="Unassembled WGS sequence"/>
</dbReference>
<evidence type="ECO:0000256" key="1">
    <source>
        <dbReference type="SAM" id="MobiDB-lite"/>
    </source>
</evidence>
<accession>A4E7M1</accession>
<dbReference type="EMBL" id="AAVN02000001">
    <property type="protein sequence ID" value="EBA40729.1"/>
    <property type="molecule type" value="Genomic_DNA"/>
</dbReference>
<reference evidence="2 3" key="2">
    <citation type="submission" date="2007-04" db="EMBL/GenBank/DDBJ databases">
        <authorList>
            <person name="Fulton L."/>
            <person name="Clifton S."/>
            <person name="Fulton B."/>
            <person name="Xu J."/>
            <person name="Minx P."/>
            <person name="Mardis E.R."/>
            <person name="Wilson R.K."/>
        </authorList>
    </citation>
    <scope>NUCLEOTIDE SEQUENCE [LARGE SCALE GENOMIC DNA]</scope>
    <source>
        <strain evidence="3">ATCC 25986 / DSM 3979 / JCM 10188 / KCTC 3647 / NCTC 11838 / VPI 1003</strain>
    </source>
</reference>